<dbReference type="RefSeq" id="WP_085121312.1">
    <property type="nucleotide sequence ID" value="NZ_FWZX01000002.1"/>
</dbReference>
<feature type="domain" description="NAD(P)-binding" evidence="1">
    <location>
        <begin position="4"/>
        <end position="298"/>
    </location>
</feature>
<sequence length="331" mass="36317">MKTLVTGGAGFIGSHLVERLLAEGHDVTVIDNFTTGRQANLDLADPEGRVRLVRVDVADPEALRPHFEGVEWVFHLAALADIVPSIDHPMLYHRTNVDGTIAVLEAARAAGTLKKLVYVASSSSYGFPDTVPTPEEEPIRPTHPYGLTKALGEQYVLSWAKMYRLPTVSLRLFNVYGLRSRTSGAYGAVFGVFLKQKLDGHPFTVVGDGTQTRDFTYVTDVVNALVTAAASDVSGECFNVGSGHTYSVNRLVELLGGEIVYVPKRPGEPDCTFADTAKIRRVLGWAPKVSFEEGVSTMVENIEMWRDAPLWTVDSIADATRQWFKYLKSEA</sequence>
<dbReference type="InterPro" id="IPR016040">
    <property type="entry name" value="NAD(P)-bd_dom"/>
</dbReference>
<organism evidence="2 3">
    <name type="scientific">Tistlia consotensis USBA 355</name>
    <dbReference type="NCBI Taxonomy" id="560819"/>
    <lineage>
        <taxon>Bacteria</taxon>
        <taxon>Pseudomonadati</taxon>
        <taxon>Pseudomonadota</taxon>
        <taxon>Alphaproteobacteria</taxon>
        <taxon>Rhodospirillales</taxon>
        <taxon>Rhodovibrionaceae</taxon>
        <taxon>Tistlia</taxon>
    </lineage>
</organism>
<dbReference type="InterPro" id="IPR036291">
    <property type="entry name" value="NAD(P)-bd_dom_sf"/>
</dbReference>
<dbReference type="Gene3D" id="3.40.50.720">
    <property type="entry name" value="NAD(P)-binding Rossmann-like Domain"/>
    <property type="match status" value="1"/>
</dbReference>
<gene>
    <name evidence="2" type="ORF">SAMN05428998_102243</name>
</gene>
<dbReference type="Pfam" id="PF16363">
    <property type="entry name" value="GDP_Man_Dehyd"/>
    <property type="match status" value="1"/>
</dbReference>
<keyword evidence="3" id="KW-1185">Reference proteome</keyword>
<proteinExistence type="predicted"/>
<dbReference type="AlphaFoldDB" id="A0A1Y6BEB3"/>
<protein>
    <submittedName>
        <fullName evidence="2">UDP-glucose 4-epimerase</fullName>
    </submittedName>
</protein>
<evidence type="ECO:0000313" key="3">
    <source>
        <dbReference type="Proteomes" id="UP000192917"/>
    </source>
</evidence>
<dbReference type="Gene3D" id="3.90.25.10">
    <property type="entry name" value="UDP-galactose 4-epimerase, domain 1"/>
    <property type="match status" value="1"/>
</dbReference>
<dbReference type="PANTHER" id="PTHR43000">
    <property type="entry name" value="DTDP-D-GLUCOSE 4,6-DEHYDRATASE-RELATED"/>
    <property type="match status" value="1"/>
</dbReference>
<dbReference type="CDD" id="cd05256">
    <property type="entry name" value="UDP_AE_SDR_e"/>
    <property type="match status" value="1"/>
</dbReference>
<dbReference type="STRING" id="560819.SAMN05428998_102243"/>
<reference evidence="2 3" key="1">
    <citation type="submission" date="2017-04" db="EMBL/GenBank/DDBJ databases">
        <authorList>
            <person name="Afonso C.L."/>
            <person name="Miller P.J."/>
            <person name="Scott M.A."/>
            <person name="Spackman E."/>
            <person name="Goraichik I."/>
            <person name="Dimitrov K.M."/>
            <person name="Suarez D.L."/>
            <person name="Swayne D.E."/>
        </authorList>
    </citation>
    <scope>NUCLEOTIDE SEQUENCE [LARGE SCALE GENOMIC DNA]</scope>
    <source>
        <strain evidence="2 3">USBA 355</strain>
    </source>
</reference>
<evidence type="ECO:0000313" key="2">
    <source>
        <dbReference type="EMBL" id="SME99083.1"/>
    </source>
</evidence>
<accession>A0A1Y6BEB3</accession>
<dbReference type="SUPFAM" id="SSF51735">
    <property type="entry name" value="NAD(P)-binding Rossmann-fold domains"/>
    <property type="match status" value="1"/>
</dbReference>
<dbReference type="Proteomes" id="UP000192917">
    <property type="component" value="Unassembled WGS sequence"/>
</dbReference>
<name>A0A1Y6BEB3_9PROT</name>
<evidence type="ECO:0000259" key="1">
    <source>
        <dbReference type="Pfam" id="PF16363"/>
    </source>
</evidence>
<dbReference type="EMBL" id="FWZX01000002">
    <property type="protein sequence ID" value="SME99083.1"/>
    <property type="molecule type" value="Genomic_DNA"/>
</dbReference>